<comment type="caution">
    <text evidence="2">The sequence shown here is derived from an EMBL/GenBank/DDBJ whole genome shotgun (WGS) entry which is preliminary data.</text>
</comment>
<dbReference type="Proteomes" id="UP001358417">
    <property type="component" value="Unassembled WGS sequence"/>
</dbReference>
<gene>
    <name evidence="2" type="ORF">LTR84_003890</name>
</gene>
<name>A0AAV9NAH1_9EURO</name>
<feature type="region of interest" description="Disordered" evidence="1">
    <location>
        <begin position="48"/>
        <end position="67"/>
    </location>
</feature>
<proteinExistence type="predicted"/>
<feature type="compositionally biased region" description="Polar residues" evidence="1">
    <location>
        <begin position="48"/>
        <end position="58"/>
    </location>
</feature>
<evidence type="ECO:0000313" key="2">
    <source>
        <dbReference type="EMBL" id="KAK5050608.1"/>
    </source>
</evidence>
<protein>
    <submittedName>
        <fullName evidence="2">Uncharacterized protein</fullName>
    </submittedName>
</protein>
<dbReference type="EMBL" id="JAVRRD010000017">
    <property type="protein sequence ID" value="KAK5050608.1"/>
    <property type="molecule type" value="Genomic_DNA"/>
</dbReference>
<accession>A0AAV9NAH1</accession>
<reference evidence="2 3" key="1">
    <citation type="submission" date="2023-08" db="EMBL/GenBank/DDBJ databases">
        <title>Black Yeasts Isolated from many extreme environments.</title>
        <authorList>
            <person name="Coleine C."/>
            <person name="Stajich J.E."/>
            <person name="Selbmann L."/>
        </authorList>
    </citation>
    <scope>NUCLEOTIDE SEQUENCE [LARGE SCALE GENOMIC DNA]</scope>
    <source>
        <strain evidence="2 3">CCFEE 5792</strain>
    </source>
</reference>
<sequence length="67" mass="7272">MSDAKGHSLEEINTLFDDEVAGRLSHLSEQEKRVLDARILGEVCVTNGQALPTASEESSVSEKPFKA</sequence>
<dbReference type="AlphaFoldDB" id="A0AAV9NAH1"/>
<evidence type="ECO:0000256" key="1">
    <source>
        <dbReference type="SAM" id="MobiDB-lite"/>
    </source>
</evidence>
<dbReference type="RefSeq" id="XP_064705194.1">
    <property type="nucleotide sequence ID" value="XM_064847473.1"/>
</dbReference>
<evidence type="ECO:0000313" key="3">
    <source>
        <dbReference type="Proteomes" id="UP001358417"/>
    </source>
</evidence>
<dbReference type="GeneID" id="89972073"/>
<keyword evidence="3" id="KW-1185">Reference proteome</keyword>
<organism evidence="2 3">
    <name type="scientific">Exophiala bonariae</name>
    <dbReference type="NCBI Taxonomy" id="1690606"/>
    <lineage>
        <taxon>Eukaryota</taxon>
        <taxon>Fungi</taxon>
        <taxon>Dikarya</taxon>
        <taxon>Ascomycota</taxon>
        <taxon>Pezizomycotina</taxon>
        <taxon>Eurotiomycetes</taxon>
        <taxon>Chaetothyriomycetidae</taxon>
        <taxon>Chaetothyriales</taxon>
        <taxon>Herpotrichiellaceae</taxon>
        <taxon>Exophiala</taxon>
    </lineage>
</organism>